<dbReference type="PANTHER" id="PTHR43580:SF2">
    <property type="entry name" value="CYTOKINE-LIKE NUCLEAR FACTOR N-PAC"/>
    <property type="match status" value="1"/>
</dbReference>
<accession>A0A1L6JAY0</accession>
<dbReference type="InterPro" id="IPR015814">
    <property type="entry name" value="Pgluconate_DH_NAD-bd_C"/>
</dbReference>
<evidence type="ECO:0000313" key="6">
    <source>
        <dbReference type="EMBL" id="RSV04665.1"/>
    </source>
</evidence>
<name>A0A1L6JAY0_9SPHN</name>
<dbReference type="Proteomes" id="UP000185161">
    <property type="component" value="Chromosome"/>
</dbReference>
<dbReference type="AlphaFoldDB" id="A0A1L6JAY0"/>
<reference evidence="6 8" key="3">
    <citation type="submission" date="2018-07" db="EMBL/GenBank/DDBJ databases">
        <title>Genomic and Epidemiologic Investigation of an Indolent Hospital Outbreak.</title>
        <authorList>
            <person name="Johnson R.C."/>
            <person name="Deming C."/>
            <person name="Conlan S."/>
            <person name="Zellmer C.J."/>
            <person name="Michelin A.V."/>
            <person name="Lee-Lin S."/>
            <person name="Thomas P.J."/>
            <person name="Park M."/>
            <person name="Weingarten R.A."/>
            <person name="Less J."/>
            <person name="Dekker J.P."/>
            <person name="Frank K.M."/>
            <person name="Musser K.A."/>
            <person name="Mcquiston J.R."/>
            <person name="Henderson D.K."/>
            <person name="Lau A.F."/>
            <person name="Palmore T.N."/>
            <person name="Segre J.A."/>
        </authorList>
    </citation>
    <scope>NUCLEOTIDE SEQUENCE [LARGE SCALE GENOMIC DNA]</scope>
    <source>
        <strain evidence="6 8">SK-NIH.Env10_0317</strain>
    </source>
</reference>
<protein>
    <submittedName>
        <fullName evidence="5">6-phosphogluconate dehydrogenase</fullName>
    </submittedName>
    <submittedName>
        <fullName evidence="6">NAD(P)-dependent oxidoreductase</fullName>
    </submittedName>
</protein>
<sequence>MTGAITFIGFGEAGGAFARPSDRAFDRKTTHPSTRAAKLADYEAAGVEGCETARAALTGAAVVLSLVTADQALEAARTGAALLEPGALWLDMNSVAPSTKRAAAEAIEAAGGRYADVAVMAPAHPARRAVPLLVAGPHAADAAAALAAIGFARIEVAGPNIGDVAAVKMIRSVMVKGIEALTAECILAANRAGVTDAVIASLDASTKARGWGERADYNFDRMLAHGTRRAAEMEEVARTLEDLGIAPAMTRATIARQRELGALGMGVPDGLTAKLARIEDGLAARRSGEEAA</sequence>
<dbReference type="PANTHER" id="PTHR43580">
    <property type="entry name" value="OXIDOREDUCTASE GLYR1-RELATED"/>
    <property type="match status" value="1"/>
</dbReference>
<dbReference type="GeneID" id="44133328"/>
<feature type="domain" description="Phosphogluconate dehydrogenase NAD-binding putative C-terminal" evidence="4">
    <location>
        <begin position="189"/>
        <end position="259"/>
    </location>
</feature>
<dbReference type="OrthoDB" id="4333at2"/>
<dbReference type="SUPFAM" id="SSF48179">
    <property type="entry name" value="6-phosphogluconate dehydrogenase C-terminal domain-like"/>
    <property type="match status" value="1"/>
</dbReference>
<dbReference type="GO" id="GO:0050661">
    <property type="term" value="F:NADP binding"/>
    <property type="evidence" value="ECO:0007669"/>
    <property type="project" value="InterPro"/>
</dbReference>
<feature type="active site" evidence="2">
    <location>
        <position position="168"/>
    </location>
</feature>
<dbReference type="InterPro" id="IPR015815">
    <property type="entry name" value="HIBADH-related"/>
</dbReference>
<evidence type="ECO:0000259" key="4">
    <source>
        <dbReference type="Pfam" id="PF09130"/>
    </source>
</evidence>
<dbReference type="RefSeq" id="WP_075151762.1">
    <property type="nucleotide sequence ID" value="NZ_CP018820.1"/>
</dbReference>
<evidence type="ECO:0000259" key="3">
    <source>
        <dbReference type="Pfam" id="PF03446"/>
    </source>
</evidence>
<dbReference type="KEGG" id="skr:BRX40_12200"/>
<dbReference type="InterPro" id="IPR051265">
    <property type="entry name" value="HIBADH-related_NP60_sf"/>
</dbReference>
<dbReference type="Pfam" id="PF03446">
    <property type="entry name" value="NAD_binding_2"/>
    <property type="match status" value="1"/>
</dbReference>
<dbReference type="EMBL" id="QQWO01000005">
    <property type="protein sequence ID" value="RSV04665.1"/>
    <property type="molecule type" value="Genomic_DNA"/>
</dbReference>
<dbReference type="PIRSF" id="PIRSF000103">
    <property type="entry name" value="HIBADH"/>
    <property type="match status" value="1"/>
</dbReference>
<dbReference type="Pfam" id="PF09130">
    <property type="entry name" value="DUF1932"/>
    <property type="match status" value="1"/>
</dbReference>
<dbReference type="STRING" id="93064.BRX40_12200"/>
<keyword evidence="7" id="KW-1185">Reference proteome</keyword>
<feature type="domain" description="6-phosphogluconate dehydrogenase NADP-binding" evidence="3">
    <location>
        <begin position="5"/>
        <end position="140"/>
    </location>
</feature>
<dbReference type="Gene3D" id="1.10.1040.10">
    <property type="entry name" value="N-(1-d-carboxylethyl)-l-norvaline Dehydrogenase, domain 2"/>
    <property type="match status" value="1"/>
</dbReference>
<dbReference type="InterPro" id="IPR013328">
    <property type="entry name" value="6PGD_dom2"/>
</dbReference>
<dbReference type="InterPro" id="IPR036291">
    <property type="entry name" value="NAD(P)-bd_dom_sf"/>
</dbReference>
<dbReference type="SUPFAM" id="SSF51735">
    <property type="entry name" value="NAD(P)-binding Rossmann-fold domains"/>
    <property type="match status" value="1"/>
</dbReference>
<proteinExistence type="predicted"/>
<evidence type="ECO:0000313" key="5">
    <source>
        <dbReference type="EMBL" id="APR53088.1"/>
    </source>
</evidence>
<evidence type="ECO:0000313" key="7">
    <source>
        <dbReference type="Proteomes" id="UP000185161"/>
    </source>
</evidence>
<reference evidence="5" key="1">
    <citation type="submission" date="2016-12" db="EMBL/GenBank/DDBJ databases">
        <title>Whole genome sequencing of Sphingomonas koreensis.</title>
        <authorList>
            <person name="Conlan S."/>
            <person name="Thomas P.J."/>
            <person name="Mullikin J."/>
            <person name="Palmore T.N."/>
            <person name="Frank K.M."/>
            <person name="Segre J.A."/>
        </authorList>
    </citation>
    <scope>NUCLEOTIDE SEQUENCE</scope>
    <source>
        <strain evidence="5">ABOJV</strain>
    </source>
</reference>
<reference evidence="7" key="2">
    <citation type="submission" date="2016-12" db="EMBL/GenBank/DDBJ databases">
        <title>Whole genome sequencing of Sphingomonas sp. ABOJV.</title>
        <authorList>
            <person name="Conlan S."/>
            <person name="Thomas P.J."/>
            <person name="Mullikin J."/>
            <person name="Palmore T.N."/>
            <person name="Frank K.M."/>
            <person name="Segre J.A."/>
        </authorList>
    </citation>
    <scope>NUCLEOTIDE SEQUENCE [LARGE SCALE GENOMIC DNA]</scope>
    <source>
        <strain evidence="7">ABOJV</strain>
    </source>
</reference>
<keyword evidence="1" id="KW-0560">Oxidoreductase</keyword>
<dbReference type="InterPro" id="IPR008927">
    <property type="entry name" value="6-PGluconate_DH-like_C_sf"/>
</dbReference>
<dbReference type="Gene3D" id="3.40.50.720">
    <property type="entry name" value="NAD(P)-binding Rossmann-like Domain"/>
    <property type="match status" value="1"/>
</dbReference>
<dbReference type="InterPro" id="IPR006115">
    <property type="entry name" value="6PGDH_NADP-bd"/>
</dbReference>
<evidence type="ECO:0000256" key="2">
    <source>
        <dbReference type="PIRSR" id="PIRSR000103-1"/>
    </source>
</evidence>
<gene>
    <name evidence="5" type="ORF">BRX40_12200</name>
    <name evidence="6" type="ORF">CA257_06980</name>
</gene>
<dbReference type="GO" id="GO:0016491">
    <property type="term" value="F:oxidoreductase activity"/>
    <property type="evidence" value="ECO:0007669"/>
    <property type="project" value="UniProtKB-KW"/>
</dbReference>
<evidence type="ECO:0000256" key="1">
    <source>
        <dbReference type="ARBA" id="ARBA00023002"/>
    </source>
</evidence>
<organism evidence="5 7">
    <name type="scientific">Sphingomonas koreensis</name>
    <dbReference type="NCBI Taxonomy" id="93064"/>
    <lineage>
        <taxon>Bacteria</taxon>
        <taxon>Pseudomonadati</taxon>
        <taxon>Pseudomonadota</taxon>
        <taxon>Alphaproteobacteria</taxon>
        <taxon>Sphingomonadales</taxon>
        <taxon>Sphingomonadaceae</taxon>
        <taxon>Sphingomonas</taxon>
    </lineage>
</organism>
<dbReference type="Proteomes" id="UP000286681">
    <property type="component" value="Unassembled WGS sequence"/>
</dbReference>
<dbReference type="EMBL" id="CP018820">
    <property type="protein sequence ID" value="APR53088.1"/>
    <property type="molecule type" value="Genomic_DNA"/>
</dbReference>
<evidence type="ECO:0000313" key="8">
    <source>
        <dbReference type="Proteomes" id="UP000286681"/>
    </source>
</evidence>